<dbReference type="PIR" id="AI1536">
    <property type="entry name" value="AI1536"/>
</dbReference>
<dbReference type="HOGENOM" id="CLU_038557_1_0_9"/>
<name>Q92DI0_LISIN</name>
<dbReference type="eggNOG" id="COG1479">
    <property type="taxonomic scope" value="Bacteria"/>
</dbReference>
<sequence length="489" mass="57912">MFEKITIGIKVKKNNHFEQIDVHFIKDNSIVNDAEYYNQGNDYMNKRDVIIQVKMKEQTFNVEIEFLGYIVDEIDGIRQEFEKAYNEKKIKMESMDEDEDEDEYDNIDSRNEIKPYDPNLIRVDQKQFTIENSVSKIGNKEIDLNPDFQRKFVWTDITRKSRLIESILLRIPLPVFYLSEDEDGVYHVLDGLQRLTVLNSYLNNEFRLKNLEYLEEECGGRFFASEEKKALDNPDRFLSKKYVRRIKDTMLNFNVVDSRTPDQAKYDIFRRINTGGKPLNRQEMRNAMATLPTRKLLGKLSNLEIFKKATGYSVKDTRFADQELILRFVGFYLIDQGYRNSVPYKGVMATFLDEVIEVLNKYYSYKDEFIERIFNDFKTAMENAYFMFGDKAFKRTQVINKALFLAVSRNSYKFHFDNKLNIGSNIKNRDAFFNNNNNVFWNSRIENYETKSDLINDSLSTGTNEVLKIEHSYTIMQDLMEVLMNETNF</sequence>
<dbReference type="RefSeq" id="WP_010990635.1">
    <property type="nucleotide sequence ID" value="NC_003212.1"/>
</dbReference>
<accession>Q92DI0</accession>
<evidence type="ECO:0000313" key="2">
    <source>
        <dbReference type="EMBL" id="CAC96065.1"/>
    </source>
</evidence>
<dbReference type="Pfam" id="PF03235">
    <property type="entry name" value="GmrSD_N"/>
    <property type="match status" value="1"/>
</dbReference>
<dbReference type="AlphaFoldDB" id="Q92DI0"/>
<reference evidence="2 3" key="1">
    <citation type="journal article" date="2001" name="Science">
        <title>Comparative genomics of Listeria species.</title>
        <authorList>
            <person name="Glaser P."/>
            <person name="Frangeul L."/>
            <person name="Buchrieser C."/>
            <person name="Rusniok C."/>
            <person name="Amend A."/>
            <person name="Baquero F."/>
            <person name="Berche P."/>
            <person name="Bloecker H."/>
            <person name="Brandt P."/>
            <person name="Chakraborty T."/>
            <person name="Charbit A."/>
            <person name="Chetouani F."/>
            <person name="Couve E."/>
            <person name="de Daruvar A."/>
            <person name="Dehoux P."/>
            <person name="Domann E."/>
            <person name="Dominguez-Bernal G."/>
            <person name="Duchaud E."/>
            <person name="Durant L."/>
            <person name="Dussurget O."/>
            <person name="Entian K.-D."/>
            <person name="Fsihi H."/>
            <person name="Garcia-del Portillo F."/>
            <person name="Garrido P."/>
            <person name="Gautier L."/>
            <person name="Goebel W."/>
            <person name="Gomez-Lopez N."/>
            <person name="Hain T."/>
            <person name="Hauf J."/>
            <person name="Jackson D."/>
            <person name="Jones L.-M."/>
            <person name="Kaerst U."/>
            <person name="Kreft J."/>
            <person name="Kuhn M."/>
            <person name="Kunst F."/>
            <person name="Kurapkat G."/>
            <person name="Madueno E."/>
            <person name="Maitournam A."/>
            <person name="Mata Vicente J."/>
            <person name="Ng E."/>
            <person name="Nedjari H."/>
            <person name="Nordsiek G."/>
            <person name="Novella S."/>
            <person name="de Pablos B."/>
            <person name="Perez-Diaz J.-C."/>
            <person name="Purcell R."/>
            <person name="Remmel B."/>
            <person name="Rose M."/>
            <person name="Schlueter T."/>
            <person name="Simoes N."/>
            <person name="Tierrez A."/>
            <person name="Vazquez-Boland J.-A."/>
            <person name="Voss H."/>
            <person name="Wehland J."/>
            <person name="Cossart P."/>
        </authorList>
    </citation>
    <scope>NUCLEOTIDE SEQUENCE [LARGE SCALE GENOMIC DNA]</scope>
    <source>
        <strain evidence="3">ATCC BAA-680 / CLIP 11262</strain>
    </source>
</reference>
<gene>
    <name evidence="2" type="ordered locus">lin0833</name>
</gene>
<evidence type="ECO:0000313" key="3">
    <source>
        <dbReference type="Proteomes" id="UP000002513"/>
    </source>
</evidence>
<dbReference type="EMBL" id="AL596166">
    <property type="protein sequence ID" value="CAC96065.1"/>
    <property type="molecule type" value="Genomic_DNA"/>
</dbReference>
<dbReference type="PANTHER" id="PTHR39639:SF1">
    <property type="entry name" value="DUF262 DOMAIN-CONTAINING PROTEIN"/>
    <property type="match status" value="1"/>
</dbReference>
<evidence type="ECO:0000259" key="1">
    <source>
        <dbReference type="Pfam" id="PF03235"/>
    </source>
</evidence>
<proteinExistence type="predicted"/>
<dbReference type="OrthoDB" id="9770340at2"/>
<dbReference type="KEGG" id="lin:lin0833"/>
<feature type="domain" description="GmrSD restriction endonucleases N-terminal" evidence="1">
    <location>
        <begin position="139"/>
        <end position="287"/>
    </location>
</feature>
<dbReference type="Proteomes" id="UP000002513">
    <property type="component" value="Chromosome"/>
</dbReference>
<dbReference type="PANTHER" id="PTHR39639">
    <property type="entry name" value="CHROMOSOME 16, WHOLE GENOME SHOTGUN SEQUENCE"/>
    <property type="match status" value="1"/>
</dbReference>
<organism evidence="2 3">
    <name type="scientific">Listeria innocua serovar 6a (strain ATCC BAA-680 / CLIP 11262)</name>
    <dbReference type="NCBI Taxonomy" id="272626"/>
    <lineage>
        <taxon>Bacteria</taxon>
        <taxon>Bacillati</taxon>
        <taxon>Bacillota</taxon>
        <taxon>Bacilli</taxon>
        <taxon>Bacillales</taxon>
        <taxon>Listeriaceae</taxon>
        <taxon>Listeria</taxon>
    </lineage>
</organism>
<dbReference type="InterPro" id="IPR004919">
    <property type="entry name" value="GmrSD_N"/>
</dbReference>
<dbReference type="STRING" id="272626.gene:17565160"/>
<protein>
    <submittedName>
        <fullName evidence="2">Lin0833 protein</fullName>
    </submittedName>
</protein>